<comment type="caution">
    <text evidence="2">The sequence shown here is derived from an EMBL/GenBank/DDBJ whole genome shotgun (WGS) entry which is preliminary data.</text>
</comment>
<dbReference type="Pfam" id="PF13340">
    <property type="entry name" value="DUF4096"/>
    <property type="match status" value="1"/>
</dbReference>
<dbReference type="AlphaFoldDB" id="A0A848E9N3"/>
<dbReference type="Proteomes" id="UP000548582">
    <property type="component" value="Unassembled WGS sequence"/>
</dbReference>
<proteinExistence type="predicted"/>
<keyword evidence="3" id="KW-1185">Reference proteome</keyword>
<feature type="domain" description="Insertion element IS402-like" evidence="1">
    <location>
        <begin position="15"/>
        <end position="85"/>
    </location>
</feature>
<gene>
    <name evidence="2" type="ORF">GWK16_06055</name>
</gene>
<dbReference type="RefSeq" id="WP_170053065.1">
    <property type="nucleotide sequence ID" value="NZ_JABBKX010000002.1"/>
</dbReference>
<reference evidence="2 3" key="1">
    <citation type="submission" date="2020-03" db="EMBL/GenBank/DDBJ databases">
        <authorList>
            <person name="Sun Q."/>
        </authorList>
    </citation>
    <scope>NUCLEOTIDE SEQUENCE [LARGE SCALE GENOMIC DNA]</scope>
    <source>
        <strain evidence="2 3">JC162</strain>
    </source>
</reference>
<organism evidence="2 3">
    <name type="scientific">Neoroseomonas marina</name>
    <dbReference type="NCBI Taxonomy" id="1232220"/>
    <lineage>
        <taxon>Bacteria</taxon>
        <taxon>Pseudomonadati</taxon>
        <taxon>Pseudomonadota</taxon>
        <taxon>Alphaproteobacteria</taxon>
        <taxon>Acetobacterales</taxon>
        <taxon>Acetobacteraceae</taxon>
        <taxon>Neoroseomonas</taxon>
    </lineage>
</organism>
<evidence type="ECO:0000313" key="3">
    <source>
        <dbReference type="Proteomes" id="UP000548582"/>
    </source>
</evidence>
<accession>A0A848E9N3</accession>
<name>A0A848E9N3_9PROT</name>
<sequence length="193" mass="22338">MPLPRPYRPRPWTPLTDAEWSILKLYIENTGPGRPLRDPRGRLDAIFRICLTNIPWRHVGTDHGPTATIARCFRRWAHDGLWSTLLKQSARRRAPRPLRALRPWLAAIFRRCHRILGLQAVILARRLHVSRALPGPSWYFPDPDLSESIADIQQDALTRPDDPDLPEILALCRRLLGWLGRRRPVPRYLVPVG</sequence>
<dbReference type="InterPro" id="IPR025161">
    <property type="entry name" value="IS402-like_dom"/>
</dbReference>
<protein>
    <submittedName>
        <fullName evidence="2">Transposase</fullName>
    </submittedName>
</protein>
<dbReference type="EMBL" id="JABBKX010000002">
    <property type="protein sequence ID" value="NMJ40796.1"/>
    <property type="molecule type" value="Genomic_DNA"/>
</dbReference>
<evidence type="ECO:0000313" key="2">
    <source>
        <dbReference type="EMBL" id="NMJ40796.1"/>
    </source>
</evidence>
<evidence type="ECO:0000259" key="1">
    <source>
        <dbReference type="Pfam" id="PF13340"/>
    </source>
</evidence>